<keyword evidence="2" id="KW-1185">Reference proteome</keyword>
<evidence type="ECO:0000313" key="1">
    <source>
        <dbReference type="EMBL" id="KAK8916109.1"/>
    </source>
</evidence>
<organism evidence="1 2">
    <name type="scientific">Platanthera zijinensis</name>
    <dbReference type="NCBI Taxonomy" id="2320716"/>
    <lineage>
        <taxon>Eukaryota</taxon>
        <taxon>Viridiplantae</taxon>
        <taxon>Streptophyta</taxon>
        <taxon>Embryophyta</taxon>
        <taxon>Tracheophyta</taxon>
        <taxon>Spermatophyta</taxon>
        <taxon>Magnoliopsida</taxon>
        <taxon>Liliopsida</taxon>
        <taxon>Asparagales</taxon>
        <taxon>Orchidaceae</taxon>
        <taxon>Orchidoideae</taxon>
        <taxon>Orchideae</taxon>
        <taxon>Orchidinae</taxon>
        <taxon>Platanthera</taxon>
    </lineage>
</organism>
<dbReference type="Proteomes" id="UP001418222">
    <property type="component" value="Unassembled WGS sequence"/>
</dbReference>
<evidence type="ECO:0000313" key="2">
    <source>
        <dbReference type="Proteomes" id="UP001418222"/>
    </source>
</evidence>
<name>A0AAP0FUA4_9ASPA</name>
<comment type="caution">
    <text evidence="1">The sequence shown here is derived from an EMBL/GenBank/DDBJ whole genome shotgun (WGS) entry which is preliminary data.</text>
</comment>
<protein>
    <submittedName>
        <fullName evidence="1">Uncharacterized protein</fullName>
    </submittedName>
</protein>
<dbReference type="EMBL" id="JBBWWQ010000020">
    <property type="protein sequence ID" value="KAK8916109.1"/>
    <property type="molecule type" value="Genomic_DNA"/>
</dbReference>
<gene>
    <name evidence="1" type="ORF">KSP39_PZI022290</name>
</gene>
<proteinExistence type="predicted"/>
<accession>A0AAP0FUA4</accession>
<sequence>MHPPLQLQLQLRLLISHQLYHLVRFGIRRPRLQWPRPLQPPHGPHHPRLPSAEGIPVVRAWPRPRPRSCLRQLHLPRLPPLLPSFMLRRQTLPAHHAHHVLRPAHRQLQCYVGRLVSSQCAPNPVHRARCHGRSSAVDEGPHHLQV</sequence>
<reference evidence="1 2" key="1">
    <citation type="journal article" date="2022" name="Nat. Plants">
        <title>Genomes of leafy and leafless Platanthera orchids illuminate the evolution of mycoheterotrophy.</title>
        <authorList>
            <person name="Li M.H."/>
            <person name="Liu K.W."/>
            <person name="Li Z."/>
            <person name="Lu H.C."/>
            <person name="Ye Q.L."/>
            <person name="Zhang D."/>
            <person name="Wang J.Y."/>
            <person name="Li Y.F."/>
            <person name="Zhong Z.M."/>
            <person name="Liu X."/>
            <person name="Yu X."/>
            <person name="Liu D.K."/>
            <person name="Tu X.D."/>
            <person name="Liu B."/>
            <person name="Hao Y."/>
            <person name="Liao X.Y."/>
            <person name="Jiang Y.T."/>
            <person name="Sun W.H."/>
            <person name="Chen J."/>
            <person name="Chen Y.Q."/>
            <person name="Ai Y."/>
            <person name="Zhai J.W."/>
            <person name="Wu S.S."/>
            <person name="Zhou Z."/>
            <person name="Hsiao Y.Y."/>
            <person name="Wu W.L."/>
            <person name="Chen Y.Y."/>
            <person name="Lin Y.F."/>
            <person name="Hsu J.L."/>
            <person name="Li C.Y."/>
            <person name="Wang Z.W."/>
            <person name="Zhao X."/>
            <person name="Zhong W.Y."/>
            <person name="Ma X.K."/>
            <person name="Ma L."/>
            <person name="Huang J."/>
            <person name="Chen G.Z."/>
            <person name="Huang M.Z."/>
            <person name="Huang L."/>
            <person name="Peng D.H."/>
            <person name="Luo Y.B."/>
            <person name="Zou S.Q."/>
            <person name="Chen S.P."/>
            <person name="Lan S."/>
            <person name="Tsai W.C."/>
            <person name="Van de Peer Y."/>
            <person name="Liu Z.J."/>
        </authorList>
    </citation>
    <scope>NUCLEOTIDE SEQUENCE [LARGE SCALE GENOMIC DNA]</scope>
    <source>
        <strain evidence="1">Lor287</strain>
    </source>
</reference>
<dbReference type="AlphaFoldDB" id="A0AAP0FUA4"/>